<dbReference type="GO" id="GO:1901135">
    <property type="term" value="P:carbohydrate derivative metabolic process"/>
    <property type="evidence" value="ECO:0007669"/>
    <property type="project" value="InterPro"/>
</dbReference>
<dbReference type="SUPFAM" id="SSF53697">
    <property type="entry name" value="SIS domain"/>
    <property type="match status" value="1"/>
</dbReference>
<dbReference type="PANTHER" id="PTHR30390">
    <property type="entry name" value="SEDOHEPTULOSE 7-PHOSPHATE ISOMERASE / DNAA INITIATOR-ASSOCIATING FACTOR FOR REPLICATION INITIATION"/>
    <property type="match status" value="1"/>
</dbReference>
<dbReference type="InterPro" id="IPR035472">
    <property type="entry name" value="RpiR-like_SIS"/>
</dbReference>
<evidence type="ECO:0000313" key="2">
    <source>
        <dbReference type="EMBL" id="PSL06459.1"/>
    </source>
</evidence>
<dbReference type="PANTHER" id="PTHR30390:SF7">
    <property type="entry name" value="PHOSPHOHEPTOSE ISOMERASE"/>
    <property type="match status" value="1"/>
</dbReference>
<organism evidence="2 3">
    <name type="scientific">Cecembia rubra</name>
    <dbReference type="NCBI Taxonomy" id="1485585"/>
    <lineage>
        <taxon>Bacteria</taxon>
        <taxon>Pseudomonadati</taxon>
        <taxon>Bacteroidota</taxon>
        <taxon>Cytophagia</taxon>
        <taxon>Cytophagales</taxon>
        <taxon>Cyclobacteriaceae</taxon>
        <taxon>Cecembia</taxon>
    </lineage>
</organism>
<dbReference type="Pfam" id="PF13580">
    <property type="entry name" value="SIS_2"/>
    <property type="match status" value="1"/>
</dbReference>
<keyword evidence="3" id="KW-1185">Reference proteome</keyword>
<dbReference type="InterPro" id="IPR046348">
    <property type="entry name" value="SIS_dom_sf"/>
</dbReference>
<reference evidence="2 3" key="1">
    <citation type="submission" date="2018-03" db="EMBL/GenBank/DDBJ databases">
        <title>Genomic Encyclopedia of Archaeal and Bacterial Type Strains, Phase II (KMG-II): from individual species to whole genera.</title>
        <authorList>
            <person name="Goeker M."/>
        </authorList>
    </citation>
    <scope>NUCLEOTIDE SEQUENCE [LARGE SCALE GENOMIC DNA]</scope>
    <source>
        <strain evidence="2 3">DSM 28057</strain>
    </source>
</reference>
<gene>
    <name evidence="2" type="ORF">CLV48_102275</name>
</gene>
<dbReference type="PROSITE" id="PS51464">
    <property type="entry name" value="SIS"/>
    <property type="match status" value="1"/>
</dbReference>
<comment type="caution">
    <text evidence="2">The sequence shown here is derived from an EMBL/GenBank/DDBJ whole genome shotgun (WGS) entry which is preliminary data.</text>
</comment>
<accession>A0A2P8EAF5</accession>
<sequence length="244" mass="26666">MKAYKKYFNQIQQKLQLVHEQSGKIEEAASWISGCMEMGGYILTSGTGHSHIFAEEIFYRAGGFARVIPILDDALMLHKDASYSTEVERMEGYAAQLLGAYSITEKDIFIISSNSGRNTVSIEMAMIARENGAKVIAITNLKHTLSVESRHPSGKKLFQIADLYFDNGGEIGDASVEIEGLGFKVGATSTVIGTTILQAIMVQATENMVKKGLSPEVFSSSNSDEGEEHNEALIKKYKGKIKGL</sequence>
<dbReference type="CDD" id="cd05013">
    <property type="entry name" value="SIS_RpiR"/>
    <property type="match status" value="1"/>
</dbReference>
<evidence type="ECO:0000313" key="3">
    <source>
        <dbReference type="Proteomes" id="UP000240708"/>
    </source>
</evidence>
<dbReference type="NCBIfam" id="NF002805">
    <property type="entry name" value="PRK02947.1"/>
    <property type="match status" value="1"/>
</dbReference>
<dbReference type="Gene3D" id="3.40.50.10490">
    <property type="entry name" value="Glucose-6-phosphate isomerase like protein, domain 1"/>
    <property type="match status" value="1"/>
</dbReference>
<dbReference type="OrthoDB" id="9805185at2"/>
<dbReference type="InterPro" id="IPR001347">
    <property type="entry name" value="SIS_dom"/>
</dbReference>
<dbReference type="EMBL" id="PYGF01000002">
    <property type="protein sequence ID" value="PSL06459.1"/>
    <property type="molecule type" value="Genomic_DNA"/>
</dbReference>
<name>A0A2P8EAF5_9BACT</name>
<dbReference type="InterPro" id="IPR050099">
    <property type="entry name" value="SIS_GmhA/DiaA_subfam"/>
</dbReference>
<protein>
    <submittedName>
        <fullName evidence="2">Putative phosphosugar-binding protein</fullName>
    </submittedName>
</protein>
<dbReference type="GO" id="GO:0097367">
    <property type="term" value="F:carbohydrate derivative binding"/>
    <property type="evidence" value="ECO:0007669"/>
    <property type="project" value="InterPro"/>
</dbReference>
<feature type="domain" description="SIS" evidence="1">
    <location>
        <begin position="32"/>
        <end position="213"/>
    </location>
</feature>
<dbReference type="Proteomes" id="UP000240708">
    <property type="component" value="Unassembled WGS sequence"/>
</dbReference>
<dbReference type="AlphaFoldDB" id="A0A2P8EAF5"/>
<dbReference type="RefSeq" id="WP_106566385.1">
    <property type="nucleotide sequence ID" value="NZ_JAUVYL010000006.1"/>
</dbReference>
<evidence type="ECO:0000259" key="1">
    <source>
        <dbReference type="PROSITE" id="PS51464"/>
    </source>
</evidence>
<proteinExistence type="predicted"/>